<gene>
    <name evidence="1" type="ORF">CRYO30217_01057</name>
</gene>
<accession>A0A916JLA3</accession>
<name>A0A916JLA3_9FLAO</name>
<organism evidence="1 2">
    <name type="scientific">Parvicella tangerina</name>
    <dbReference type="NCBI Taxonomy" id="2829795"/>
    <lineage>
        <taxon>Bacteria</taxon>
        <taxon>Pseudomonadati</taxon>
        <taxon>Bacteroidota</taxon>
        <taxon>Flavobacteriia</taxon>
        <taxon>Flavobacteriales</taxon>
        <taxon>Parvicellaceae</taxon>
        <taxon>Parvicella</taxon>
    </lineage>
</organism>
<keyword evidence="2" id="KW-1185">Reference proteome</keyword>
<dbReference type="EMBL" id="OU015584">
    <property type="protein sequence ID" value="CAG5079769.1"/>
    <property type="molecule type" value="Genomic_DNA"/>
</dbReference>
<dbReference type="Proteomes" id="UP000683507">
    <property type="component" value="Chromosome"/>
</dbReference>
<dbReference type="KEGG" id="ptan:CRYO30217_01057"/>
<reference evidence="1" key="1">
    <citation type="submission" date="2021-04" db="EMBL/GenBank/DDBJ databases">
        <authorList>
            <person name="Rodrigo-Torres L."/>
            <person name="Arahal R. D."/>
            <person name="Lucena T."/>
        </authorList>
    </citation>
    <scope>NUCLEOTIDE SEQUENCE</scope>
    <source>
        <strain evidence="1">AS29M-1</strain>
    </source>
</reference>
<dbReference type="RefSeq" id="WP_258541276.1">
    <property type="nucleotide sequence ID" value="NZ_OU015584.1"/>
</dbReference>
<proteinExistence type="predicted"/>
<sequence>MKKFIIFCIGSILVLLLLAIAFENTIIFNSSTSGASKFYRILNDNDSQEIPIFGSSRAKRNYMPSVLGEHYYNYGVEGVQDNVVLFFLEEELAKDRETPIIINYDLDGVNSVIGDIKNYLPFLSNPKVVALVKKDMKPHYYVPYAAYFGHFEAYVKDYLNESLQQTEVADQGAALLKGAVDEATFKKYVKDRDNSTLVVKHDAELYAKYLELCKSTDRKVLFVVSPNHVSYTNSIQNNEENLKFFNELKAIDNVTVINFSSVIYPDKNFFNTTHLNYLGAEVFSYELKDSLAKYL</sequence>
<protein>
    <submittedName>
        <fullName evidence="1">Uncharacterized protein</fullName>
    </submittedName>
</protein>
<evidence type="ECO:0000313" key="1">
    <source>
        <dbReference type="EMBL" id="CAG5079769.1"/>
    </source>
</evidence>
<dbReference type="AlphaFoldDB" id="A0A916JLA3"/>
<evidence type="ECO:0000313" key="2">
    <source>
        <dbReference type="Proteomes" id="UP000683507"/>
    </source>
</evidence>